<dbReference type="InterPro" id="IPR051393">
    <property type="entry name" value="ABC_transporter_permease"/>
</dbReference>
<evidence type="ECO:0000256" key="6">
    <source>
        <dbReference type="ARBA" id="ARBA00023136"/>
    </source>
</evidence>
<feature type="transmembrane region" description="Helical" evidence="7">
    <location>
        <begin position="165"/>
        <end position="186"/>
    </location>
</feature>
<dbReference type="STRING" id="1619234.SAMN05421730_102637"/>
<feature type="transmembrane region" description="Helical" evidence="7">
    <location>
        <begin position="73"/>
        <end position="98"/>
    </location>
</feature>
<evidence type="ECO:0000256" key="1">
    <source>
        <dbReference type="ARBA" id="ARBA00004651"/>
    </source>
</evidence>
<evidence type="ECO:0000256" key="3">
    <source>
        <dbReference type="ARBA" id="ARBA00022475"/>
    </source>
</evidence>
<dbReference type="AlphaFoldDB" id="A0A1D3TWZ2"/>
<dbReference type="GO" id="GO:0055085">
    <property type="term" value="P:transmembrane transport"/>
    <property type="evidence" value="ECO:0007669"/>
    <property type="project" value="InterPro"/>
</dbReference>
<evidence type="ECO:0000313" key="10">
    <source>
        <dbReference type="Proteomes" id="UP000199315"/>
    </source>
</evidence>
<evidence type="ECO:0000256" key="7">
    <source>
        <dbReference type="RuleBase" id="RU363032"/>
    </source>
</evidence>
<dbReference type="Proteomes" id="UP000199315">
    <property type="component" value="Unassembled WGS sequence"/>
</dbReference>
<evidence type="ECO:0000256" key="5">
    <source>
        <dbReference type="ARBA" id="ARBA00022989"/>
    </source>
</evidence>
<dbReference type="InterPro" id="IPR035906">
    <property type="entry name" value="MetI-like_sf"/>
</dbReference>
<sequence>MKGVKKLNINVKRTLSILEITVGFILICFALYLDVSGSEHSMRGTILTAGALLVILGVYCIPTRKHRAIVNVLFLFPLVFAFAVTVLVPFALGIFYSFTNWTGIRFTEFVGLDNYIRMFRSRDYVYSFVITFIFTVFNMFLVNLAAFSLALLCTSNVRGKNFYRAAFFLPNLIGGIVLGYVWQFIFNKVFTSIFAGSASMLTDPNLALLAILMVSTWQYAGYIMMIYVTGLQSVPKDILEASGVDGANRWITLFKIKMPMMANTFTVCIFLTLVNSFKQFDLNLAITNGAPSRILGLKPVSSTEFMALNIYKTAIAKNEYALGQTKAVVFFVILAIVSLTQVYISKKKEVEM</sequence>
<feature type="transmembrane region" description="Helical" evidence="7">
    <location>
        <begin position="327"/>
        <end position="344"/>
    </location>
</feature>
<reference evidence="9 10" key="1">
    <citation type="submission" date="2016-09" db="EMBL/GenBank/DDBJ databases">
        <authorList>
            <person name="Capua I."/>
            <person name="De Benedictis P."/>
            <person name="Joannis T."/>
            <person name="Lombin L.H."/>
            <person name="Cattoli G."/>
        </authorList>
    </citation>
    <scope>NUCLEOTIDE SEQUENCE [LARGE SCALE GENOMIC DNA]</scope>
    <source>
        <strain evidence="9 10">GluBS11</strain>
    </source>
</reference>
<dbReference type="CDD" id="cd06261">
    <property type="entry name" value="TM_PBP2"/>
    <property type="match status" value="1"/>
</dbReference>
<dbReference type="SUPFAM" id="SSF161098">
    <property type="entry name" value="MetI-like"/>
    <property type="match status" value="1"/>
</dbReference>
<name>A0A1D3TWZ2_9FIRM</name>
<keyword evidence="3" id="KW-1003">Cell membrane</keyword>
<evidence type="ECO:0000313" key="9">
    <source>
        <dbReference type="EMBL" id="SCP98810.1"/>
    </source>
</evidence>
<feature type="transmembrane region" description="Helical" evidence="7">
    <location>
        <begin position="206"/>
        <end position="228"/>
    </location>
</feature>
<accession>A0A1D3TWZ2</accession>
<organism evidence="9 10">
    <name type="scientific">Anaerobium acetethylicum</name>
    <dbReference type="NCBI Taxonomy" id="1619234"/>
    <lineage>
        <taxon>Bacteria</taxon>
        <taxon>Bacillati</taxon>
        <taxon>Bacillota</taxon>
        <taxon>Clostridia</taxon>
        <taxon>Lachnospirales</taxon>
        <taxon>Lachnospiraceae</taxon>
        <taxon>Anaerobium</taxon>
    </lineage>
</organism>
<comment type="similarity">
    <text evidence="7">Belongs to the binding-protein-dependent transport system permease family.</text>
</comment>
<dbReference type="GO" id="GO:0005886">
    <property type="term" value="C:plasma membrane"/>
    <property type="evidence" value="ECO:0007669"/>
    <property type="project" value="UniProtKB-SubCell"/>
</dbReference>
<keyword evidence="2 7" id="KW-0813">Transport</keyword>
<keyword evidence="5 7" id="KW-1133">Transmembrane helix</keyword>
<evidence type="ECO:0000259" key="8">
    <source>
        <dbReference type="PROSITE" id="PS50928"/>
    </source>
</evidence>
<dbReference type="PROSITE" id="PS50928">
    <property type="entry name" value="ABC_TM1"/>
    <property type="match status" value="1"/>
</dbReference>
<dbReference type="InterPro" id="IPR000515">
    <property type="entry name" value="MetI-like"/>
</dbReference>
<dbReference type="PANTHER" id="PTHR30193">
    <property type="entry name" value="ABC TRANSPORTER PERMEASE PROTEIN"/>
    <property type="match status" value="1"/>
</dbReference>
<dbReference type="PANTHER" id="PTHR30193:SF41">
    <property type="entry name" value="DIACETYLCHITOBIOSE UPTAKE SYSTEM PERMEASE PROTEIN NGCF"/>
    <property type="match status" value="1"/>
</dbReference>
<dbReference type="Gene3D" id="1.10.3720.10">
    <property type="entry name" value="MetI-like"/>
    <property type="match status" value="1"/>
</dbReference>
<keyword evidence="10" id="KW-1185">Reference proteome</keyword>
<comment type="subcellular location">
    <subcellularLocation>
        <location evidence="1 7">Cell membrane</location>
        <topology evidence="1 7">Multi-pass membrane protein</topology>
    </subcellularLocation>
</comment>
<feature type="transmembrane region" description="Helical" evidence="7">
    <location>
        <begin position="45"/>
        <end position="61"/>
    </location>
</feature>
<proteinExistence type="inferred from homology"/>
<dbReference type="EMBL" id="FMKA01000026">
    <property type="protein sequence ID" value="SCP98810.1"/>
    <property type="molecule type" value="Genomic_DNA"/>
</dbReference>
<protein>
    <submittedName>
        <fullName evidence="9">Raffinose/stachyose/melibiose transport system permease protein</fullName>
    </submittedName>
</protein>
<gene>
    <name evidence="9" type="ORF">SAMN05421730_102637</name>
</gene>
<feature type="transmembrane region" description="Helical" evidence="7">
    <location>
        <begin position="15"/>
        <end position="33"/>
    </location>
</feature>
<feature type="domain" description="ABC transmembrane type-1" evidence="8">
    <location>
        <begin position="124"/>
        <end position="341"/>
    </location>
</feature>
<dbReference type="Pfam" id="PF00528">
    <property type="entry name" value="BPD_transp_1"/>
    <property type="match status" value="1"/>
</dbReference>
<keyword evidence="6 7" id="KW-0472">Membrane</keyword>
<evidence type="ECO:0000256" key="4">
    <source>
        <dbReference type="ARBA" id="ARBA00022692"/>
    </source>
</evidence>
<feature type="transmembrane region" description="Helical" evidence="7">
    <location>
        <begin position="124"/>
        <end position="153"/>
    </location>
</feature>
<keyword evidence="4 7" id="KW-0812">Transmembrane</keyword>
<evidence type="ECO:0000256" key="2">
    <source>
        <dbReference type="ARBA" id="ARBA00022448"/>
    </source>
</evidence>